<organism evidence="1 2">
    <name type="scientific">Gigaspora margarita</name>
    <dbReference type="NCBI Taxonomy" id="4874"/>
    <lineage>
        <taxon>Eukaryota</taxon>
        <taxon>Fungi</taxon>
        <taxon>Fungi incertae sedis</taxon>
        <taxon>Mucoromycota</taxon>
        <taxon>Glomeromycotina</taxon>
        <taxon>Glomeromycetes</taxon>
        <taxon>Diversisporales</taxon>
        <taxon>Gigasporaceae</taxon>
        <taxon>Gigaspora</taxon>
    </lineage>
</organism>
<reference evidence="1 2" key="1">
    <citation type="submission" date="2021-06" db="EMBL/GenBank/DDBJ databases">
        <authorList>
            <person name="Kallberg Y."/>
            <person name="Tangrot J."/>
            <person name="Rosling A."/>
        </authorList>
    </citation>
    <scope>NUCLEOTIDE SEQUENCE [LARGE SCALE GENOMIC DNA]</scope>
    <source>
        <strain evidence="1 2">120-4 pot B 10/14</strain>
    </source>
</reference>
<name>A0ABN7URX2_GIGMA</name>
<dbReference type="EMBL" id="CAJVQB010005452">
    <property type="protein sequence ID" value="CAG8662226.1"/>
    <property type="molecule type" value="Genomic_DNA"/>
</dbReference>
<gene>
    <name evidence="1" type="ORF">GMARGA_LOCUS9945</name>
</gene>
<keyword evidence="2" id="KW-1185">Reference proteome</keyword>
<comment type="caution">
    <text evidence="1">The sequence shown here is derived from an EMBL/GenBank/DDBJ whole genome shotgun (WGS) entry which is preliminary data.</text>
</comment>
<sequence>MSDKWKEIYKLQEWINEYIYEELNETVANITKELNASGYEKEVLELRLRQGLLQVGCIEKKISIT</sequence>
<evidence type="ECO:0000313" key="2">
    <source>
        <dbReference type="Proteomes" id="UP000789901"/>
    </source>
</evidence>
<accession>A0ABN7URX2</accession>
<proteinExistence type="predicted"/>
<dbReference type="Proteomes" id="UP000789901">
    <property type="component" value="Unassembled WGS sequence"/>
</dbReference>
<protein>
    <submittedName>
        <fullName evidence="1">3641_t:CDS:1</fullName>
    </submittedName>
</protein>
<evidence type="ECO:0000313" key="1">
    <source>
        <dbReference type="EMBL" id="CAG8662226.1"/>
    </source>
</evidence>